<organism evidence="5 6">
    <name type="scientific">Candidatus Raymondbacteria bacterium RIFOXYD12_FULL_49_13</name>
    <dbReference type="NCBI Taxonomy" id="1817890"/>
    <lineage>
        <taxon>Bacteria</taxon>
        <taxon>Raymondiibacteriota</taxon>
    </lineage>
</organism>
<dbReference type="InterPro" id="IPR019734">
    <property type="entry name" value="TPR_rpt"/>
</dbReference>
<evidence type="ECO:0000256" key="1">
    <source>
        <dbReference type="ARBA" id="ARBA00022737"/>
    </source>
</evidence>
<sequence>MGVKHIMALFFIFPAIGLCAKPAAPDSGETFMYNKRFFEAATWYKARIDKGGNVFDMHRAYQDALYAGKDSMALRTLEQAYADLHREAPDNQEYTYLYARCLPCSTGKKYFTQALEKDSCYAWAMNGMGACAFESADFENAKTYFLRSIQCNPDFYLAYNNLALVYKAEENEQKTKAVYKKMIARNRRQPQGYEWIGNFYLENKNFNEAIQAYEKSIQYGNDGPGVYFKLGYVSFQRKLYQKAISAYQKSIAAGNSTYEVYYNLGTVLELTNFPEEALGNYEKACATEKNYRVLYAMGNCAVLLGLYSKAIQCYGDFLKSEPENTEALFGLANAYHIKKDFQAAIDMYLRIIAIDKNFTKAYYNLGSIYAYHLKDKIKMALYWQSVVSLAPGSDDAAFVSREMKKNGLEQ</sequence>
<evidence type="ECO:0000313" key="6">
    <source>
        <dbReference type="Proteomes" id="UP000179243"/>
    </source>
</evidence>
<keyword evidence="2 3" id="KW-0802">TPR repeat</keyword>
<dbReference type="EMBL" id="MFYX01000138">
    <property type="protein sequence ID" value="OGK00910.1"/>
    <property type="molecule type" value="Genomic_DNA"/>
</dbReference>
<dbReference type="SUPFAM" id="SSF48452">
    <property type="entry name" value="TPR-like"/>
    <property type="match status" value="1"/>
</dbReference>
<dbReference type="Gene3D" id="1.25.40.10">
    <property type="entry name" value="Tetratricopeptide repeat domain"/>
    <property type="match status" value="3"/>
</dbReference>
<feature type="chain" id="PRO_5009528345" evidence="4">
    <location>
        <begin position="21"/>
        <end position="410"/>
    </location>
</feature>
<name>A0A1F7F2L8_UNCRA</name>
<dbReference type="PROSITE" id="PS50005">
    <property type="entry name" value="TPR"/>
    <property type="match status" value="4"/>
</dbReference>
<feature type="repeat" description="TPR" evidence="3">
    <location>
        <begin position="122"/>
        <end position="155"/>
    </location>
</feature>
<feature type="repeat" description="TPR" evidence="3">
    <location>
        <begin position="325"/>
        <end position="358"/>
    </location>
</feature>
<reference evidence="5 6" key="1">
    <citation type="journal article" date="2016" name="Nat. Commun.">
        <title>Thousands of microbial genomes shed light on interconnected biogeochemical processes in an aquifer system.</title>
        <authorList>
            <person name="Anantharaman K."/>
            <person name="Brown C.T."/>
            <person name="Hug L.A."/>
            <person name="Sharon I."/>
            <person name="Castelle C.J."/>
            <person name="Probst A.J."/>
            <person name="Thomas B.C."/>
            <person name="Singh A."/>
            <person name="Wilkins M.J."/>
            <person name="Karaoz U."/>
            <person name="Brodie E.L."/>
            <person name="Williams K.H."/>
            <person name="Hubbard S.S."/>
            <person name="Banfield J.F."/>
        </authorList>
    </citation>
    <scope>NUCLEOTIDE SEQUENCE [LARGE SCALE GENOMIC DNA]</scope>
</reference>
<dbReference type="InterPro" id="IPR051685">
    <property type="entry name" value="Ycf3/AcsC/BcsC/TPR_MFPF"/>
</dbReference>
<evidence type="ECO:0000256" key="2">
    <source>
        <dbReference type="ARBA" id="ARBA00022803"/>
    </source>
</evidence>
<feature type="repeat" description="TPR" evidence="3">
    <location>
        <begin position="190"/>
        <end position="223"/>
    </location>
</feature>
<keyword evidence="4" id="KW-0732">Signal</keyword>
<feature type="repeat" description="TPR" evidence="3">
    <location>
        <begin position="291"/>
        <end position="324"/>
    </location>
</feature>
<dbReference type="PANTHER" id="PTHR44943">
    <property type="entry name" value="CELLULOSE SYNTHASE OPERON PROTEIN C"/>
    <property type="match status" value="1"/>
</dbReference>
<keyword evidence="1" id="KW-0677">Repeat</keyword>
<accession>A0A1F7F2L8</accession>
<gene>
    <name evidence="5" type="ORF">A2519_12730</name>
</gene>
<feature type="signal peptide" evidence="4">
    <location>
        <begin position="1"/>
        <end position="20"/>
    </location>
</feature>
<comment type="caution">
    <text evidence="5">The sequence shown here is derived from an EMBL/GenBank/DDBJ whole genome shotgun (WGS) entry which is preliminary data.</text>
</comment>
<evidence type="ECO:0000256" key="3">
    <source>
        <dbReference type="PROSITE-ProRule" id="PRU00339"/>
    </source>
</evidence>
<proteinExistence type="predicted"/>
<dbReference type="Pfam" id="PF13432">
    <property type="entry name" value="TPR_16"/>
    <property type="match status" value="2"/>
</dbReference>
<protein>
    <submittedName>
        <fullName evidence="5">Uncharacterized protein</fullName>
    </submittedName>
</protein>
<dbReference type="Proteomes" id="UP000179243">
    <property type="component" value="Unassembled WGS sequence"/>
</dbReference>
<dbReference type="SMART" id="SM00028">
    <property type="entry name" value="TPR"/>
    <property type="match status" value="8"/>
</dbReference>
<dbReference type="PANTHER" id="PTHR44943:SF8">
    <property type="entry name" value="TPR REPEAT-CONTAINING PROTEIN MJ0263"/>
    <property type="match status" value="1"/>
</dbReference>
<dbReference type="InterPro" id="IPR011990">
    <property type="entry name" value="TPR-like_helical_dom_sf"/>
</dbReference>
<evidence type="ECO:0000313" key="5">
    <source>
        <dbReference type="EMBL" id="OGK00910.1"/>
    </source>
</evidence>
<dbReference type="Pfam" id="PF13431">
    <property type="entry name" value="TPR_17"/>
    <property type="match status" value="1"/>
</dbReference>
<evidence type="ECO:0000256" key="4">
    <source>
        <dbReference type="SAM" id="SignalP"/>
    </source>
</evidence>
<dbReference type="AlphaFoldDB" id="A0A1F7F2L8"/>